<keyword evidence="1" id="KW-0732">Signal</keyword>
<evidence type="ECO:0000256" key="1">
    <source>
        <dbReference type="SAM" id="SignalP"/>
    </source>
</evidence>
<protein>
    <recommendedName>
        <fullName evidence="4">Tetratricopeptide repeat protein</fullName>
    </recommendedName>
</protein>
<keyword evidence="3" id="KW-1185">Reference proteome</keyword>
<name>A0A6I5KSI1_9FLAO</name>
<dbReference type="EMBL" id="JAAAMI010000005">
    <property type="protein sequence ID" value="NDV43874.1"/>
    <property type="molecule type" value="Genomic_DNA"/>
</dbReference>
<sequence length="210" mass="23786">MKKLITLLLLVGTSVAQVQAQAKDQYTKGMEKAFELWGNQKTVEASNLFERIATAEPDNWLPYYYVSQVNTVVSFGEKDEEKLSKQLEKAREFLDVAKAISPDNPEILIQEALINTAWIAFDGATYGMTMSQKNVQLYQKALELDPNNPRVVFSKAEWDMGAARYFGKDTAPYCKDVERALELFATFKSDTPFYPSWGKERAEQVLAACK</sequence>
<reference evidence="2 3" key="1">
    <citation type="submission" date="2020-01" db="EMBL/GenBank/DDBJ databases">
        <title>Muricauda sediminis sp.nov. 40Bstr401.</title>
        <authorList>
            <person name="Xue Z."/>
            <person name="Zhu S."/>
            <person name="Ren N."/>
            <person name="Chen T."/>
            <person name="Chen X."/>
            <person name="Chen J."/>
            <person name="Yang J."/>
        </authorList>
    </citation>
    <scope>NUCLEOTIDE SEQUENCE [LARGE SCALE GENOMIC DNA]</scope>
    <source>
        <strain evidence="2 3">40Bstr401</strain>
    </source>
</reference>
<organism evidence="2 3">
    <name type="scientific">Flagellimonas sediminis</name>
    <dbReference type="NCBI Taxonomy" id="2696468"/>
    <lineage>
        <taxon>Bacteria</taxon>
        <taxon>Pseudomonadati</taxon>
        <taxon>Bacteroidota</taxon>
        <taxon>Flavobacteriia</taxon>
        <taxon>Flavobacteriales</taxon>
        <taxon>Flavobacteriaceae</taxon>
        <taxon>Flagellimonas</taxon>
    </lineage>
</organism>
<dbReference type="Gene3D" id="1.25.40.10">
    <property type="entry name" value="Tetratricopeptide repeat domain"/>
    <property type="match status" value="1"/>
</dbReference>
<accession>A0A6I5KSI1</accession>
<feature type="chain" id="PRO_5026118862" description="Tetratricopeptide repeat protein" evidence="1">
    <location>
        <begin position="21"/>
        <end position="210"/>
    </location>
</feature>
<evidence type="ECO:0008006" key="4">
    <source>
        <dbReference type="Google" id="ProtNLM"/>
    </source>
</evidence>
<feature type="signal peptide" evidence="1">
    <location>
        <begin position="1"/>
        <end position="20"/>
    </location>
</feature>
<comment type="caution">
    <text evidence="2">The sequence shown here is derived from an EMBL/GenBank/DDBJ whole genome shotgun (WGS) entry which is preliminary data.</text>
</comment>
<dbReference type="AlphaFoldDB" id="A0A6I5KSI1"/>
<evidence type="ECO:0000313" key="2">
    <source>
        <dbReference type="EMBL" id="NDV43874.1"/>
    </source>
</evidence>
<dbReference type="SUPFAM" id="SSF48452">
    <property type="entry name" value="TPR-like"/>
    <property type="match status" value="1"/>
</dbReference>
<dbReference type="RefSeq" id="WP_163635320.1">
    <property type="nucleotide sequence ID" value="NZ_JAAAMI010000005.1"/>
</dbReference>
<dbReference type="Proteomes" id="UP000468707">
    <property type="component" value="Unassembled WGS sequence"/>
</dbReference>
<gene>
    <name evidence="2" type="ORF">GTK07_11110</name>
</gene>
<dbReference type="InterPro" id="IPR011990">
    <property type="entry name" value="TPR-like_helical_dom_sf"/>
</dbReference>
<evidence type="ECO:0000313" key="3">
    <source>
        <dbReference type="Proteomes" id="UP000468707"/>
    </source>
</evidence>
<proteinExistence type="predicted"/>